<feature type="active site" evidence="10">
    <location>
        <position position="182"/>
    </location>
</feature>
<dbReference type="EC" id="3.5.1.2" evidence="10"/>
<evidence type="ECO:0000256" key="2">
    <source>
        <dbReference type="ARBA" id="ARBA00011152"/>
    </source>
</evidence>
<dbReference type="PANTHER" id="PTHR42701">
    <property type="entry name" value="IMIDAZOLE GLYCEROL PHOSPHATE SYNTHASE SUBUNIT HISH"/>
    <property type="match status" value="1"/>
</dbReference>
<comment type="catalytic activity">
    <reaction evidence="8 10">
        <text>5-[(5-phospho-1-deoxy-D-ribulos-1-ylimino)methylamino]-1-(5-phospho-beta-D-ribosyl)imidazole-4-carboxamide + L-glutamine = D-erythro-1-(imidazol-4-yl)glycerol 3-phosphate + 5-amino-1-(5-phospho-beta-D-ribosyl)imidazole-4-carboxamide + L-glutamate + H(+)</text>
        <dbReference type="Rhea" id="RHEA:24793"/>
        <dbReference type="ChEBI" id="CHEBI:15378"/>
        <dbReference type="ChEBI" id="CHEBI:29985"/>
        <dbReference type="ChEBI" id="CHEBI:58278"/>
        <dbReference type="ChEBI" id="CHEBI:58359"/>
        <dbReference type="ChEBI" id="CHEBI:58475"/>
        <dbReference type="ChEBI" id="CHEBI:58525"/>
        <dbReference type="EC" id="4.3.2.10"/>
    </reaction>
</comment>
<dbReference type="HAMAP" id="MF_00278">
    <property type="entry name" value="HisH"/>
    <property type="match status" value="1"/>
</dbReference>
<dbReference type="EMBL" id="JAFBIT010000001">
    <property type="protein sequence ID" value="MCF2651420.1"/>
    <property type="molecule type" value="Genomic_DNA"/>
</dbReference>
<comment type="subunit">
    <text evidence="2 10">Heterodimer of HisH and HisF.</text>
</comment>
<sequence length="208" mass="22142">MIAIIDYGAGNIRSVEKALMHIGCKVQVTRDPAVLLQADAAVLPGVGSFGDAMHELRARGLEEPIRTFVAMGKPFLGICLGLQILFESSEESPGVKGLGLLRGKIVRIPAGEGLKIPHMGWNSLEIEKTGGLFQGIPAEPYVYFVHSYYLKAEEDVVTATAQYGVTIHAAVQKGNLLACQFHPEKSGALGIALLRNFAAMAAEKGGKA</sequence>
<keyword evidence="5 10" id="KW-0315">Glutamine amidotransferase</keyword>
<dbReference type="RefSeq" id="WP_235322399.1">
    <property type="nucleotide sequence ID" value="NZ_JAFBIT010000001.1"/>
</dbReference>
<dbReference type="PANTHER" id="PTHR42701:SF1">
    <property type="entry name" value="IMIDAZOLE GLYCEROL PHOSPHATE SYNTHASE SUBUNIT HISH"/>
    <property type="match status" value="1"/>
</dbReference>
<protein>
    <recommendedName>
        <fullName evidence="10">Imidazole glycerol phosphate synthase subunit HisH</fullName>
        <ecNumber evidence="10">4.3.2.10</ecNumber>
    </recommendedName>
    <alternativeName>
        <fullName evidence="10">IGP synthase glutaminase subunit</fullName>
        <ecNumber evidence="10">3.5.1.2</ecNumber>
    </alternativeName>
    <alternativeName>
        <fullName evidence="10">IGP synthase subunit HisH</fullName>
    </alternativeName>
    <alternativeName>
        <fullName evidence="10">ImGP synthase subunit HisH</fullName>
        <shortName evidence="10">IGPS subunit HisH</shortName>
    </alternativeName>
</protein>
<evidence type="ECO:0000256" key="7">
    <source>
        <dbReference type="ARBA" id="ARBA00023239"/>
    </source>
</evidence>
<dbReference type="Proteomes" id="UP001299220">
    <property type="component" value="Unassembled WGS sequence"/>
</dbReference>
<keyword evidence="3 10" id="KW-0028">Amino-acid biosynthesis</keyword>
<dbReference type="InterPro" id="IPR010139">
    <property type="entry name" value="Imidazole-glycPsynth_HisH"/>
</dbReference>
<evidence type="ECO:0000256" key="6">
    <source>
        <dbReference type="ARBA" id="ARBA00023102"/>
    </source>
</evidence>
<evidence type="ECO:0000256" key="3">
    <source>
        <dbReference type="ARBA" id="ARBA00022605"/>
    </source>
</evidence>
<keyword evidence="10" id="KW-0963">Cytoplasm</keyword>
<evidence type="ECO:0000256" key="4">
    <source>
        <dbReference type="ARBA" id="ARBA00022801"/>
    </source>
</evidence>
<reference evidence="12 13" key="1">
    <citation type="submission" date="2020-12" db="EMBL/GenBank/DDBJ databases">
        <title>Whole genome sequences of gut porcine anaerobes.</title>
        <authorList>
            <person name="Kubasova T."/>
            <person name="Jahodarova E."/>
            <person name="Rychlik I."/>
        </authorList>
    </citation>
    <scope>NUCLEOTIDE SEQUENCE [LARGE SCALE GENOMIC DNA]</scope>
    <source>
        <strain evidence="12 13">An867</strain>
    </source>
</reference>
<dbReference type="InterPro" id="IPR029062">
    <property type="entry name" value="Class_I_gatase-like"/>
</dbReference>
<proteinExistence type="inferred from homology"/>
<comment type="caution">
    <text evidence="12">The sequence shown here is derived from an EMBL/GenBank/DDBJ whole genome shotgun (WGS) entry which is preliminary data.</text>
</comment>
<dbReference type="SUPFAM" id="SSF52317">
    <property type="entry name" value="Class I glutamine amidotransferase-like"/>
    <property type="match status" value="1"/>
</dbReference>
<dbReference type="CDD" id="cd01748">
    <property type="entry name" value="GATase1_IGP_Synthase"/>
    <property type="match status" value="1"/>
</dbReference>
<evidence type="ECO:0000256" key="10">
    <source>
        <dbReference type="HAMAP-Rule" id="MF_00278"/>
    </source>
</evidence>
<comment type="function">
    <text evidence="10">IGPS catalyzes the conversion of PRFAR and glutamine to IGP, AICAR and glutamate. The HisH subunit catalyzes the hydrolysis of glutamine to glutamate and ammonia as part of the synthesis of IGP and AICAR. The resulting ammonia molecule is channeled to the active site of HisF.</text>
</comment>
<feature type="domain" description="Glutamine amidotransferase" evidence="11">
    <location>
        <begin position="4"/>
        <end position="198"/>
    </location>
</feature>
<keyword evidence="13" id="KW-1185">Reference proteome</keyword>
<keyword evidence="4 10" id="KW-0378">Hydrolase</keyword>
<gene>
    <name evidence="10 12" type="primary">hisH</name>
    <name evidence="12" type="ORF">JQM67_02205</name>
</gene>
<comment type="catalytic activity">
    <reaction evidence="9 10">
        <text>L-glutamine + H2O = L-glutamate + NH4(+)</text>
        <dbReference type="Rhea" id="RHEA:15889"/>
        <dbReference type="ChEBI" id="CHEBI:15377"/>
        <dbReference type="ChEBI" id="CHEBI:28938"/>
        <dbReference type="ChEBI" id="CHEBI:29985"/>
        <dbReference type="ChEBI" id="CHEBI:58359"/>
        <dbReference type="EC" id="3.5.1.2"/>
    </reaction>
</comment>
<dbReference type="Gene3D" id="3.40.50.880">
    <property type="match status" value="1"/>
</dbReference>
<evidence type="ECO:0000313" key="12">
    <source>
        <dbReference type="EMBL" id="MCF2651420.1"/>
    </source>
</evidence>
<evidence type="ECO:0000256" key="9">
    <source>
        <dbReference type="ARBA" id="ARBA00049534"/>
    </source>
</evidence>
<dbReference type="PROSITE" id="PS51273">
    <property type="entry name" value="GATASE_TYPE_1"/>
    <property type="match status" value="1"/>
</dbReference>
<name>A0ABS9CM56_9FIRM</name>
<dbReference type="EC" id="4.3.2.10" evidence="10"/>
<organism evidence="12 13">
    <name type="scientific">Anaeromassilibacillus senegalensis</name>
    <dbReference type="NCBI Taxonomy" id="1673717"/>
    <lineage>
        <taxon>Bacteria</taxon>
        <taxon>Bacillati</taxon>
        <taxon>Bacillota</taxon>
        <taxon>Clostridia</taxon>
        <taxon>Eubacteriales</taxon>
        <taxon>Acutalibacteraceae</taxon>
        <taxon>Anaeromassilibacillus</taxon>
    </lineage>
</organism>
<evidence type="ECO:0000256" key="8">
    <source>
        <dbReference type="ARBA" id="ARBA00047838"/>
    </source>
</evidence>
<feature type="active site" evidence="10">
    <location>
        <position position="184"/>
    </location>
</feature>
<feature type="active site" description="Nucleophile" evidence="10">
    <location>
        <position position="79"/>
    </location>
</feature>
<dbReference type="PIRSF" id="PIRSF000495">
    <property type="entry name" value="Amidotransf_hisH"/>
    <property type="match status" value="1"/>
</dbReference>
<dbReference type="NCBIfam" id="TIGR01855">
    <property type="entry name" value="IMP_synth_hisH"/>
    <property type="match status" value="1"/>
</dbReference>
<comment type="subcellular location">
    <subcellularLocation>
        <location evidence="10">Cytoplasm</location>
    </subcellularLocation>
</comment>
<dbReference type="PROSITE" id="PS51274">
    <property type="entry name" value="GATASE_COBBQ"/>
    <property type="match status" value="1"/>
</dbReference>
<evidence type="ECO:0000256" key="1">
    <source>
        <dbReference type="ARBA" id="ARBA00005091"/>
    </source>
</evidence>
<dbReference type="Pfam" id="PF00117">
    <property type="entry name" value="GATase"/>
    <property type="match status" value="1"/>
</dbReference>
<evidence type="ECO:0000256" key="5">
    <source>
        <dbReference type="ARBA" id="ARBA00022962"/>
    </source>
</evidence>
<evidence type="ECO:0000259" key="11">
    <source>
        <dbReference type="Pfam" id="PF00117"/>
    </source>
</evidence>
<dbReference type="InterPro" id="IPR017926">
    <property type="entry name" value="GATASE"/>
</dbReference>
<accession>A0ABS9CM56</accession>
<comment type="pathway">
    <text evidence="1 10">Amino-acid biosynthesis; L-histidine biosynthesis; L-histidine from 5-phospho-alpha-D-ribose 1-diphosphate: step 5/9.</text>
</comment>
<keyword evidence="6 10" id="KW-0368">Histidine biosynthesis</keyword>
<keyword evidence="7 10" id="KW-0456">Lyase</keyword>
<evidence type="ECO:0000313" key="13">
    <source>
        <dbReference type="Proteomes" id="UP001299220"/>
    </source>
</evidence>